<name>X0WRX7_9ZZZZ</name>
<evidence type="ECO:0000256" key="1">
    <source>
        <dbReference type="SAM" id="MobiDB-lite"/>
    </source>
</evidence>
<sequence length="105" mass="11057">PNGGLDDLAEGHPPADAPKAPSARVESQACENRSWLESIQKNVLLLQHMLYNPTPLLSPKKTGPTIPTACYGRGSVNTFAVAPPAPLEFFAESATGSAEMSIRVG</sequence>
<dbReference type="AlphaFoldDB" id="X0WRX7"/>
<gene>
    <name evidence="2" type="ORF">S01H1_53922</name>
</gene>
<feature type="non-terminal residue" evidence="2">
    <location>
        <position position="1"/>
    </location>
</feature>
<organism evidence="2">
    <name type="scientific">marine sediment metagenome</name>
    <dbReference type="NCBI Taxonomy" id="412755"/>
    <lineage>
        <taxon>unclassified sequences</taxon>
        <taxon>metagenomes</taxon>
        <taxon>ecological metagenomes</taxon>
    </lineage>
</organism>
<reference evidence="2" key="1">
    <citation type="journal article" date="2014" name="Front. Microbiol.">
        <title>High frequency of phylogenetically diverse reductive dehalogenase-homologous genes in deep subseafloor sedimentary metagenomes.</title>
        <authorList>
            <person name="Kawai M."/>
            <person name="Futagami T."/>
            <person name="Toyoda A."/>
            <person name="Takaki Y."/>
            <person name="Nishi S."/>
            <person name="Hori S."/>
            <person name="Arai W."/>
            <person name="Tsubouchi T."/>
            <person name="Morono Y."/>
            <person name="Uchiyama I."/>
            <person name="Ito T."/>
            <person name="Fujiyama A."/>
            <person name="Inagaki F."/>
            <person name="Takami H."/>
        </authorList>
    </citation>
    <scope>NUCLEOTIDE SEQUENCE</scope>
    <source>
        <strain evidence="2">Expedition CK06-06</strain>
    </source>
</reference>
<evidence type="ECO:0000313" key="2">
    <source>
        <dbReference type="EMBL" id="GAG27293.1"/>
    </source>
</evidence>
<accession>X0WRX7</accession>
<proteinExistence type="predicted"/>
<feature type="region of interest" description="Disordered" evidence="1">
    <location>
        <begin position="1"/>
        <end position="23"/>
    </location>
</feature>
<dbReference type="EMBL" id="BARS01034950">
    <property type="protein sequence ID" value="GAG27293.1"/>
    <property type="molecule type" value="Genomic_DNA"/>
</dbReference>
<comment type="caution">
    <text evidence="2">The sequence shown here is derived from an EMBL/GenBank/DDBJ whole genome shotgun (WGS) entry which is preliminary data.</text>
</comment>
<protein>
    <submittedName>
        <fullName evidence="2">Uncharacterized protein</fullName>
    </submittedName>
</protein>